<dbReference type="AlphaFoldDB" id="A0A9N8HBM9"/>
<feature type="signal peptide" evidence="2">
    <location>
        <begin position="1"/>
        <end position="27"/>
    </location>
</feature>
<dbReference type="OrthoDB" id="42516at2759"/>
<evidence type="ECO:0000313" key="3">
    <source>
        <dbReference type="EMBL" id="CAB9506440.1"/>
    </source>
</evidence>
<proteinExistence type="predicted"/>
<name>A0A9N8HBM9_9STRA</name>
<keyword evidence="2" id="KW-0732">Signal</keyword>
<accession>A0A9N8HBM9</accession>
<evidence type="ECO:0000256" key="2">
    <source>
        <dbReference type="SAM" id="SignalP"/>
    </source>
</evidence>
<keyword evidence="4" id="KW-1185">Reference proteome</keyword>
<evidence type="ECO:0000313" key="4">
    <source>
        <dbReference type="Proteomes" id="UP001153069"/>
    </source>
</evidence>
<organism evidence="3 4">
    <name type="scientific">Seminavis robusta</name>
    <dbReference type="NCBI Taxonomy" id="568900"/>
    <lineage>
        <taxon>Eukaryota</taxon>
        <taxon>Sar</taxon>
        <taxon>Stramenopiles</taxon>
        <taxon>Ochrophyta</taxon>
        <taxon>Bacillariophyta</taxon>
        <taxon>Bacillariophyceae</taxon>
        <taxon>Bacillariophycidae</taxon>
        <taxon>Naviculales</taxon>
        <taxon>Naviculaceae</taxon>
        <taxon>Seminavis</taxon>
    </lineage>
</organism>
<feature type="compositionally biased region" description="Basic and acidic residues" evidence="1">
    <location>
        <begin position="72"/>
        <end position="82"/>
    </location>
</feature>
<protein>
    <submittedName>
        <fullName evidence="3">Uncharacterized protein</fullName>
    </submittedName>
</protein>
<gene>
    <name evidence="3" type="ORF">SEMRO_267_G103340.1</name>
</gene>
<evidence type="ECO:0000256" key="1">
    <source>
        <dbReference type="SAM" id="MobiDB-lite"/>
    </source>
</evidence>
<feature type="chain" id="PRO_5040106809" evidence="2">
    <location>
        <begin position="28"/>
        <end position="269"/>
    </location>
</feature>
<sequence>MKAYYHRHKLLLGVTLSCVFLPRSVSAFSPAHLYSVKNSLSQSPRQVPKTCLWEVCNNDHGEANGAANGDDSSEKRMGDPLRDATGIRPSLHPTTINALARALKIKATHVSGDKSLTVDEENGISPLDVAIRAGQIATDAIDQRQSSSNQDGMTLTPDETQTIAGRVVGVVMRLEELETMLNEKVHATSWIAKFGDWDSFGVLPDESDDDEVRQRIQMDPLFTMTRAECLLGLFLKNIEIPQLTKAGQSVPDQGQVDFLDEDRKEVLAL</sequence>
<dbReference type="Proteomes" id="UP001153069">
    <property type="component" value="Unassembled WGS sequence"/>
</dbReference>
<reference evidence="3" key="1">
    <citation type="submission" date="2020-06" db="EMBL/GenBank/DDBJ databases">
        <authorList>
            <consortium name="Plant Systems Biology data submission"/>
        </authorList>
    </citation>
    <scope>NUCLEOTIDE SEQUENCE</scope>
    <source>
        <strain evidence="3">D6</strain>
    </source>
</reference>
<comment type="caution">
    <text evidence="3">The sequence shown here is derived from an EMBL/GenBank/DDBJ whole genome shotgun (WGS) entry which is preliminary data.</text>
</comment>
<dbReference type="EMBL" id="CAICTM010000266">
    <property type="protein sequence ID" value="CAB9506440.1"/>
    <property type="molecule type" value="Genomic_DNA"/>
</dbReference>
<feature type="region of interest" description="Disordered" evidence="1">
    <location>
        <begin position="63"/>
        <end position="90"/>
    </location>
</feature>